<evidence type="ECO:0000313" key="6">
    <source>
        <dbReference type="Proteomes" id="UP000220438"/>
    </source>
</evidence>
<evidence type="ECO:0000256" key="3">
    <source>
        <dbReference type="ARBA" id="ARBA00022839"/>
    </source>
</evidence>
<keyword evidence="2" id="KW-0378">Hydrolase</keyword>
<dbReference type="GO" id="GO:0005829">
    <property type="term" value="C:cytosol"/>
    <property type="evidence" value="ECO:0007669"/>
    <property type="project" value="TreeGrafter"/>
</dbReference>
<dbReference type="InterPro" id="IPR036397">
    <property type="entry name" value="RNaseH_sf"/>
</dbReference>
<name>A0A2A7BG47_9FIRM</name>
<dbReference type="PANTHER" id="PTHR30231:SF4">
    <property type="entry name" value="PROTEIN NEN2"/>
    <property type="match status" value="1"/>
</dbReference>
<dbReference type="GO" id="GO:0008408">
    <property type="term" value="F:3'-5' exonuclease activity"/>
    <property type="evidence" value="ECO:0007669"/>
    <property type="project" value="TreeGrafter"/>
</dbReference>
<dbReference type="RefSeq" id="WP_097770200.1">
    <property type="nucleotide sequence ID" value="NZ_NOUW01000009.1"/>
</dbReference>
<keyword evidence="1" id="KW-0540">Nuclease</keyword>
<keyword evidence="3" id="KW-0269">Exonuclease</keyword>
<dbReference type="Gene3D" id="3.30.70.240">
    <property type="match status" value="1"/>
</dbReference>
<evidence type="ECO:0000313" key="5">
    <source>
        <dbReference type="EMBL" id="PDX90333.1"/>
    </source>
</evidence>
<sequence length="291" mass="32382">MTNCPPSLRGDLSKWLCEINTGVYVGNVSSRVRDAIWDRVCENLKNGQATLVFNTNNEQRMDFRTHNTSWEAVDFEGIKLMRRPLPRTQAPAADLKPGFSNAAKRQMAQKMARKKAAAPAKEESYTVIDLETTGLNAASDAIVEYGALRVRDGQPAEEFSALVRGTEPLPDVVAKLTGITPEERSGGMEPRAALEAFLAFVGKDTLVGYHLKFDLDFLRAACIRNDRPLLTNRSIDVLPLARRKVSGVMNYKLLTLARHFEVAQQETHRALPDCRLIQQVYAKLNETGSAH</sequence>
<proteinExistence type="predicted"/>
<reference evidence="5 6" key="1">
    <citation type="journal article" date="2017" name="Front. Microbiol.">
        <title>New Insights into the Diversity of the Genus Faecalibacterium.</title>
        <authorList>
            <person name="Benevides L."/>
            <person name="Burman S."/>
            <person name="Martin R."/>
            <person name="Robert V."/>
            <person name="Thomas M."/>
            <person name="Miquel S."/>
            <person name="Chain F."/>
            <person name="Sokol H."/>
            <person name="Bermudez-Humaran L.G."/>
            <person name="Morrison M."/>
            <person name="Langella P."/>
            <person name="Azevedo V.A."/>
            <person name="Chatel J.M."/>
            <person name="Soares S."/>
        </authorList>
    </citation>
    <scope>NUCLEOTIDE SEQUENCE [LARGE SCALE GENOMIC DNA]</scope>
    <source>
        <strain evidence="5 6">AHMP21</strain>
    </source>
</reference>
<dbReference type="InterPro" id="IPR013520">
    <property type="entry name" value="Ribonucl_H"/>
</dbReference>
<evidence type="ECO:0000259" key="4">
    <source>
        <dbReference type="SMART" id="SM00479"/>
    </source>
</evidence>
<dbReference type="AlphaFoldDB" id="A0A2A7BG47"/>
<dbReference type="InterPro" id="IPR010152">
    <property type="entry name" value="CRISPR-assoc_prot_Cas2_sub"/>
</dbReference>
<dbReference type="SUPFAM" id="SSF53098">
    <property type="entry name" value="Ribonuclease H-like"/>
    <property type="match status" value="1"/>
</dbReference>
<gene>
    <name evidence="5" type="primary">cas2e</name>
    <name evidence="5" type="ORF">CHR61_03100</name>
</gene>
<comment type="caution">
    <text evidence="5">The sequence shown here is derived from an EMBL/GenBank/DDBJ whole genome shotgun (WGS) entry which is preliminary data.</text>
</comment>
<dbReference type="EMBL" id="NOUW01000009">
    <property type="protein sequence ID" value="PDX90333.1"/>
    <property type="molecule type" value="Genomic_DNA"/>
</dbReference>
<evidence type="ECO:0000256" key="1">
    <source>
        <dbReference type="ARBA" id="ARBA00022722"/>
    </source>
</evidence>
<organism evidence="5 6">
    <name type="scientific">Faecalibacterium prausnitzii</name>
    <dbReference type="NCBI Taxonomy" id="853"/>
    <lineage>
        <taxon>Bacteria</taxon>
        <taxon>Bacillati</taxon>
        <taxon>Bacillota</taxon>
        <taxon>Clostridia</taxon>
        <taxon>Eubacteriales</taxon>
        <taxon>Oscillospiraceae</taxon>
        <taxon>Faecalibacterium</taxon>
    </lineage>
</organism>
<dbReference type="FunFam" id="3.30.420.10:FF:000045">
    <property type="entry name" value="3'-5' exonuclease DinG"/>
    <property type="match status" value="1"/>
</dbReference>
<dbReference type="GO" id="GO:0003676">
    <property type="term" value="F:nucleic acid binding"/>
    <property type="evidence" value="ECO:0007669"/>
    <property type="project" value="InterPro"/>
</dbReference>
<dbReference type="PANTHER" id="PTHR30231">
    <property type="entry name" value="DNA POLYMERASE III SUBUNIT EPSILON"/>
    <property type="match status" value="1"/>
</dbReference>
<dbReference type="NCBIfam" id="TIGR01873">
    <property type="entry name" value="cas_CT1978"/>
    <property type="match status" value="1"/>
</dbReference>
<dbReference type="Proteomes" id="UP000220438">
    <property type="component" value="Unassembled WGS sequence"/>
</dbReference>
<dbReference type="SMART" id="SM00479">
    <property type="entry name" value="EXOIII"/>
    <property type="match status" value="1"/>
</dbReference>
<dbReference type="CDD" id="cd06127">
    <property type="entry name" value="DEDDh"/>
    <property type="match status" value="1"/>
</dbReference>
<dbReference type="CDD" id="cd09755">
    <property type="entry name" value="Cas2_I-E"/>
    <property type="match status" value="1"/>
</dbReference>
<feature type="domain" description="Exonuclease" evidence="4">
    <location>
        <begin position="124"/>
        <end position="290"/>
    </location>
</feature>
<dbReference type="InterPro" id="IPR012337">
    <property type="entry name" value="RNaseH-like_sf"/>
</dbReference>
<accession>A0A2A7BG47</accession>
<protein>
    <submittedName>
        <fullName evidence="5">Type I-E CRISPR-associated endoribonuclease Cas2</fullName>
    </submittedName>
</protein>
<dbReference type="Gene3D" id="3.30.420.10">
    <property type="entry name" value="Ribonuclease H-like superfamily/Ribonuclease H"/>
    <property type="match status" value="1"/>
</dbReference>
<dbReference type="Pfam" id="PF00929">
    <property type="entry name" value="RNase_T"/>
    <property type="match status" value="1"/>
</dbReference>
<dbReference type="Pfam" id="PF09707">
    <property type="entry name" value="Cas_Cas2CT1978"/>
    <property type="match status" value="1"/>
</dbReference>
<evidence type="ECO:0000256" key="2">
    <source>
        <dbReference type="ARBA" id="ARBA00022801"/>
    </source>
</evidence>